<keyword evidence="5" id="KW-1185">Reference proteome</keyword>
<feature type="repeat" description="ANK" evidence="3">
    <location>
        <begin position="54"/>
        <end position="86"/>
    </location>
</feature>
<gene>
    <name evidence="4" type="ORF">LNTAR_13032</name>
</gene>
<dbReference type="SMART" id="SM00248">
    <property type="entry name" value="ANK"/>
    <property type="match status" value="6"/>
</dbReference>
<dbReference type="PANTHER" id="PTHR24126">
    <property type="entry name" value="ANKYRIN REPEAT, PH AND SEC7 DOMAIN CONTAINING PROTEIN SECG-RELATED"/>
    <property type="match status" value="1"/>
</dbReference>
<dbReference type="STRING" id="313628.LNTAR_13032"/>
<evidence type="ECO:0000313" key="5">
    <source>
        <dbReference type="Proteomes" id="UP000004947"/>
    </source>
</evidence>
<name>A6DRK5_9BACT</name>
<protein>
    <submittedName>
        <fullName evidence="4">Uncharacterized protein</fullName>
    </submittedName>
</protein>
<dbReference type="PRINTS" id="PR01415">
    <property type="entry name" value="ANKYRIN"/>
</dbReference>
<organism evidence="4 5">
    <name type="scientific">Lentisphaera araneosa HTCC2155</name>
    <dbReference type="NCBI Taxonomy" id="313628"/>
    <lineage>
        <taxon>Bacteria</taxon>
        <taxon>Pseudomonadati</taxon>
        <taxon>Lentisphaerota</taxon>
        <taxon>Lentisphaeria</taxon>
        <taxon>Lentisphaerales</taxon>
        <taxon>Lentisphaeraceae</taxon>
        <taxon>Lentisphaera</taxon>
    </lineage>
</organism>
<dbReference type="InterPro" id="IPR036770">
    <property type="entry name" value="Ankyrin_rpt-contain_sf"/>
</dbReference>
<dbReference type="InterPro" id="IPR002110">
    <property type="entry name" value="Ankyrin_rpt"/>
</dbReference>
<dbReference type="PANTHER" id="PTHR24126:SF14">
    <property type="entry name" value="ANK_REP_REGION DOMAIN-CONTAINING PROTEIN"/>
    <property type="match status" value="1"/>
</dbReference>
<evidence type="ECO:0000256" key="2">
    <source>
        <dbReference type="ARBA" id="ARBA00023043"/>
    </source>
</evidence>
<proteinExistence type="predicted"/>
<dbReference type="RefSeq" id="WP_007280477.1">
    <property type="nucleotide sequence ID" value="NZ_ABCK01000025.1"/>
</dbReference>
<dbReference type="PROSITE" id="PS50088">
    <property type="entry name" value="ANK_REPEAT"/>
    <property type="match status" value="2"/>
</dbReference>
<dbReference type="PROSITE" id="PS51257">
    <property type="entry name" value="PROKAR_LIPOPROTEIN"/>
    <property type="match status" value="1"/>
</dbReference>
<evidence type="ECO:0000256" key="1">
    <source>
        <dbReference type="ARBA" id="ARBA00022737"/>
    </source>
</evidence>
<keyword evidence="2 3" id="KW-0040">ANK repeat</keyword>
<feature type="repeat" description="ANK" evidence="3">
    <location>
        <begin position="277"/>
        <end position="309"/>
    </location>
</feature>
<dbReference type="Proteomes" id="UP000004947">
    <property type="component" value="Unassembled WGS sequence"/>
</dbReference>
<dbReference type="AlphaFoldDB" id="A6DRK5"/>
<evidence type="ECO:0000313" key="4">
    <source>
        <dbReference type="EMBL" id="EDM25674.1"/>
    </source>
</evidence>
<dbReference type="Gene3D" id="1.25.40.20">
    <property type="entry name" value="Ankyrin repeat-containing domain"/>
    <property type="match status" value="2"/>
</dbReference>
<accession>A6DRK5</accession>
<dbReference type="EMBL" id="ABCK01000025">
    <property type="protein sequence ID" value="EDM25674.1"/>
    <property type="molecule type" value="Genomic_DNA"/>
</dbReference>
<dbReference type="SUPFAM" id="SSF48403">
    <property type="entry name" value="Ankyrin repeat"/>
    <property type="match status" value="2"/>
</dbReference>
<sequence>MKQIAVILLTFLLSSCSTDEEKFSKYKVAIENKDYSKAESIIKDPKIALYKTVTGETPLIIAIENDNLDLVKILIKKGADVNNITSSFRTPLLKTKSLNIAKELVSNGANYNYNSPNYGTVLHTAVRKDIELLSYYLKLGVDVNLKAKVQQVTALDVAYKKNVDKTIIELLKKYNANSSFTDDFDSELYDSLESAVAFNNIEKTHKYLNMNVTFDYSLFDKAVRYGSTECVKILLKKKNLIDRSILDNITYSGVPSELALILIENAKLDDLNEIDEDGGTLLHSCVVMDRLDLIKALVKHGADISIKATKYDRKNLTPLEYAKKKGNKELVTYFQSLKH</sequence>
<dbReference type="Pfam" id="PF12796">
    <property type="entry name" value="Ank_2"/>
    <property type="match status" value="2"/>
</dbReference>
<dbReference type="eggNOG" id="COG0666">
    <property type="taxonomic scope" value="Bacteria"/>
</dbReference>
<reference evidence="4 5" key="1">
    <citation type="journal article" date="2010" name="J. Bacteriol.">
        <title>Genome sequence of Lentisphaera araneosa HTCC2155T, the type species of the order Lentisphaerales in the phylum Lentisphaerae.</title>
        <authorList>
            <person name="Thrash J.C."/>
            <person name="Cho J.C."/>
            <person name="Vergin K.L."/>
            <person name="Morris R.M."/>
            <person name="Giovannoni S.J."/>
        </authorList>
    </citation>
    <scope>NUCLEOTIDE SEQUENCE [LARGE SCALE GENOMIC DNA]</scope>
    <source>
        <strain evidence="4 5">HTCC2155</strain>
    </source>
</reference>
<evidence type="ECO:0000256" key="3">
    <source>
        <dbReference type="PROSITE-ProRule" id="PRU00023"/>
    </source>
</evidence>
<dbReference type="OrthoDB" id="407974at2"/>
<dbReference type="PROSITE" id="PS50297">
    <property type="entry name" value="ANK_REP_REGION"/>
    <property type="match status" value="2"/>
</dbReference>
<comment type="caution">
    <text evidence="4">The sequence shown here is derived from an EMBL/GenBank/DDBJ whole genome shotgun (WGS) entry which is preliminary data.</text>
</comment>
<keyword evidence="1" id="KW-0677">Repeat</keyword>